<dbReference type="RefSeq" id="WP_220235756.1">
    <property type="nucleotide sequence ID" value="NZ_BAABGQ010000016.1"/>
</dbReference>
<dbReference type="InterPro" id="IPR048012">
    <property type="entry name" value="BfmA-like_N"/>
</dbReference>
<sequence length="175" mass="19659">MPTNPGTKSVNVPAATHHLLSKEAKRLQISQADYTGAAIRYFAERGLHPMEDVAREGQLIMQQVKKLGDRVFGYLREEERSLLMPMLAEMLRSRVTLERVLRLNEILVNNLTQHLSGLSEAQLNEQREGLKKLRAQNEDMIDRQVNEALTTVQKQGPGQLNTEVKSGKTASALSQ</sequence>
<name>A0ABP8QTR3_9BACT</name>
<gene>
    <name evidence="2" type="ORF">GCM10023172_43100</name>
</gene>
<dbReference type="EMBL" id="BAABGQ010000016">
    <property type="protein sequence ID" value="GAA4509507.1"/>
    <property type="molecule type" value="Genomic_DNA"/>
</dbReference>
<dbReference type="Proteomes" id="UP001501243">
    <property type="component" value="Unassembled WGS sequence"/>
</dbReference>
<comment type="caution">
    <text evidence="2">The sequence shown here is derived from an EMBL/GenBank/DDBJ whole genome shotgun (WGS) entry which is preliminary data.</text>
</comment>
<evidence type="ECO:0000313" key="3">
    <source>
        <dbReference type="Proteomes" id="UP001501243"/>
    </source>
</evidence>
<feature type="region of interest" description="Disordered" evidence="1">
    <location>
        <begin position="150"/>
        <end position="175"/>
    </location>
</feature>
<proteinExistence type="predicted"/>
<evidence type="ECO:0000313" key="2">
    <source>
        <dbReference type="EMBL" id="GAA4509507.1"/>
    </source>
</evidence>
<accession>A0ABP8QTR3</accession>
<keyword evidence="3" id="KW-1185">Reference proteome</keyword>
<evidence type="ECO:0000256" key="1">
    <source>
        <dbReference type="SAM" id="MobiDB-lite"/>
    </source>
</evidence>
<organism evidence="2 3">
    <name type="scientific">Hymenobacter ginsengisoli</name>
    <dbReference type="NCBI Taxonomy" id="1051626"/>
    <lineage>
        <taxon>Bacteria</taxon>
        <taxon>Pseudomonadati</taxon>
        <taxon>Bacteroidota</taxon>
        <taxon>Cytophagia</taxon>
        <taxon>Cytophagales</taxon>
        <taxon>Hymenobacteraceae</taxon>
        <taxon>Hymenobacter</taxon>
    </lineage>
</organism>
<protein>
    <submittedName>
        <fullName evidence="2">Uncharacterized protein</fullName>
    </submittedName>
</protein>
<reference evidence="3" key="1">
    <citation type="journal article" date="2019" name="Int. J. Syst. Evol. Microbiol.">
        <title>The Global Catalogue of Microorganisms (GCM) 10K type strain sequencing project: providing services to taxonomists for standard genome sequencing and annotation.</title>
        <authorList>
            <consortium name="The Broad Institute Genomics Platform"/>
            <consortium name="The Broad Institute Genome Sequencing Center for Infectious Disease"/>
            <person name="Wu L."/>
            <person name="Ma J."/>
        </authorList>
    </citation>
    <scope>NUCLEOTIDE SEQUENCE [LARGE SCALE GENOMIC DNA]</scope>
    <source>
        <strain evidence="3">JCM 17841</strain>
    </source>
</reference>
<dbReference type="NCBIfam" id="NF041200">
    <property type="entry name" value="mob_BfmA_Nterm"/>
    <property type="match status" value="1"/>
</dbReference>